<feature type="domain" description="EamA" evidence="8">
    <location>
        <begin position="7"/>
        <end position="137"/>
    </location>
</feature>
<dbReference type="OrthoDB" id="3180815at2"/>
<dbReference type="InterPro" id="IPR037185">
    <property type="entry name" value="EmrE-like"/>
</dbReference>
<organism evidence="9 10">
    <name type="scientific">Halalkalibacter hemicellulosilyticusJCM 9152</name>
    <dbReference type="NCBI Taxonomy" id="1236971"/>
    <lineage>
        <taxon>Bacteria</taxon>
        <taxon>Bacillati</taxon>
        <taxon>Bacillota</taxon>
        <taxon>Bacilli</taxon>
        <taxon>Bacillales</taxon>
        <taxon>Bacillaceae</taxon>
        <taxon>Halalkalibacter</taxon>
    </lineage>
</organism>
<gene>
    <name evidence="9" type="ORF">JCM9152_2229</name>
</gene>
<dbReference type="GO" id="GO:0005886">
    <property type="term" value="C:plasma membrane"/>
    <property type="evidence" value="ECO:0007669"/>
    <property type="project" value="UniProtKB-SubCell"/>
</dbReference>
<dbReference type="Proteomes" id="UP000018895">
    <property type="component" value="Unassembled WGS sequence"/>
</dbReference>
<name>W4QFF1_9BACI</name>
<feature type="transmembrane region" description="Helical" evidence="7">
    <location>
        <begin position="214"/>
        <end position="233"/>
    </location>
</feature>
<dbReference type="RefSeq" id="WP_035343769.1">
    <property type="nucleotide sequence ID" value="NZ_BAUU01000013.1"/>
</dbReference>
<comment type="caution">
    <text evidence="9">The sequence shown here is derived from an EMBL/GenBank/DDBJ whole genome shotgun (WGS) entry which is preliminary data.</text>
</comment>
<dbReference type="InterPro" id="IPR000620">
    <property type="entry name" value="EamA_dom"/>
</dbReference>
<feature type="transmembrane region" description="Helical" evidence="7">
    <location>
        <begin position="35"/>
        <end position="57"/>
    </location>
</feature>
<keyword evidence="3" id="KW-1003">Cell membrane</keyword>
<keyword evidence="6 7" id="KW-0472">Membrane</keyword>
<evidence type="ECO:0000256" key="1">
    <source>
        <dbReference type="ARBA" id="ARBA00004651"/>
    </source>
</evidence>
<comment type="similarity">
    <text evidence="2">Belongs to the EamA transporter family.</text>
</comment>
<dbReference type="PANTHER" id="PTHR42920:SF5">
    <property type="entry name" value="EAMA DOMAIN-CONTAINING PROTEIN"/>
    <property type="match status" value="1"/>
</dbReference>
<feature type="transmembrane region" description="Helical" evidence="7">
    <location>
        <begin position="270"/>
        <end position="290"/>
    </location>
</feature>
<reference evidence="9" key="1">
    <citation type="journal article" date="2014" name="Genome Announc.">
        <title>Draft Genome Sequences of Three Alkaliphilic Bacillus Strains, Bacillus wakoensis JCM 9140T, Bacillus akibai JCM 9157T, and Bacillus hemicellulosilyticus JCM 9152T.</title>
        <authorList>
            <person name="Yuki M."/>
            <person name="Oshima K."/>
            <person name="Suda W."/>
            <person name="Oshida Y."/>
            <person name="Kitamura K."/>
            <person name="Iida T."/>
            <person name="Hattori M."/>
            <person name="Ohkuma M."/>
        </authorList>
    </citation>
    <scope>NUCLEOTIDE SEQUENCE [LARGE SCALE GENOMIC DNA]</scope>
    <source>
        <strain evidence="9">JCM 9152</strain>
    </source>
</reference>
<evidence type="ECO:0000256" key="6">
    <source>
        <dbReference type="ARBA" id="ARBA00023136"/>
    </source>
</evidence>
<dbReference type="PANTHER" id="PTHR42920">
    <property type="entry name" value="OS03G0707200 PROTEIN-RELATED"/>
    <property type="match status" value="1"/>
</dbReference>
<evidence type="ECO:0000256" key="5">
    <source>
        <dbReference type="ARBA" id="ARBA00022989"/>
    </source>
</evidence>
<proteinExistence type="inferred from homology"/>
<evidence type="ECO:0000256" key="4">
    <source>
        <dbReference type="ARBA" id="ARBA00022692"/>
    </source>
</evidence>
<feature type="transmembrane region" description="Helical" evidence="7">
    <location>
        <begin position="7"/>
        <end position="29"/>
    </location>
</feature>
<feature type="transmembrane region" description="Helical" evidence="7">
    <location>
        <begin position="69"/>
        <end position="87"/>
    </location>
</feature>
<feature type="transmembrane region" description="Helical" evidence="7">
    <location>
        <begin position="240"/>
        <end position="264"/>
    </location>
</feature>
<dbReference type="SUPFAM" id="SSF103481">
    <property type="entry name" value="Multidrug resistance efflux transporter EmrE"/>
    <property type="match status" value="2"/>
</dbReference>
<keyword evidence="4 7" id="KW-0812">Transmembrane</keyword>
<protein>
    <submittedName>
        <fullName evidence="9">Permease of the drug/metabolite transporter</fullName>
    </submittedName>
</protein>
<feature type="transmembrane region" description="Helical" evidence="7">
    <location>
        <begin position="149"/>
        <end position="170"/>
    </location>
</feature>
<sequence length="307" mass="33454">MKPIWFYSLLVFLGGCCFGLLSTFVKLAYTNGFTLAQVTGLQFLFGLLLIWVFVPFVKKDQLTNSLKTKVFLSGLPMGLTGVFYYQSLQTIDASIAIILLFQFVWIGSLLEWFIDRKKPNQLRIMAIGTCMIGSILAGGFFMSSLELTWYGTIWGLLAAMSFSAFIYLSGKVAQTVPAIQKSAWLTAGGFVVVFIIFLPTYIREGFPLETMIAVAPYGLFLGLFGVLLPPLLFSIGMPKVGGGLGTILSSSELPVAILMSTIILKETVSVVQWIGVVIILVGIALGNGVLSQLVGLRKTRISVIKNS</sequence>
<dbReference type="AlphaFoldDB" id="W4QFF1"/>
<evidence type="ECO:0000256" key="7">
    <source>
        <dbReference type="SAM" id="Phobius"/>
    </source>
</evidence>
<evidence type="ECO:0000256" key="3">
    <source>
        <dbReference type="ARBA" id="ARBA00022475"/>
    </source>
</evidence>
<keyword evidence="10" id="KW-1185">Reference proteome</keyword>
<feature type="transmembrane region" description="Helical" evidence="7">
    <location>
        <begin position="182"/>
        <end position="202"/>
    </location>
</feature>
<feature type="domain" description="EamA" evidence="8">
    <location>
        <begin position="150"/>
        <end position="285"/>
    </location>
</feature>
<dbReference type="Pfam" id="PF00892">
    <property type="entry name" value="EamA"/>
    <property type="match status" value="2"/>
</dbReference>
<dbReference type="EMBL" id="BAUU01000013">
    <property type="protein sequence ID" value="GAE30811.1"/>
    <property type="molecule type" value="Genomic_DNA"/>
</dbReference>
<dbReference type="InterPro" id="IPR051258">
    <property type="entry name" value="Diverse_Substrate_Transporter"/>
</dbReference>
<keyword evidence="5 7" id="KW-1133">Transmembrane helix</keyword>
<evidence type="ECO:0000313" key="10">
    <source>
        <dbReference type="Proteomes" id="UP000018895"/>
    </source>
</evidence>
<evidence type="ECO:0000259" key="8">
    <source>
        <dbReference type="Pfam" id="PF00892"/>
    </source>
</evidence>
<evidence type="ECO:0000313" key="9">
    <source>
        <dbReference type="EMBL" id="GAE30811.1"/>
    </source>
</evidence>
<evidence type="ECO:0000256" key="2">
    <source>
        <dbReference type="ARBA" id="ARBA00007362"/>
    </source>
</evidence>
<feature type="transmembrane region" description="Helical" evidence="7">
    <location>
        <begin position="124"/>
        <end position="143"/>
    </location>
</feature>
<accession>W4QFF1</accession>
<dbReference type="PROSITE" id="PS51257">
    <property type="entry name" value="PROKAR_LIPOPROTEIN"/>
    <property type="match status" value="1"/>
</dbReference>
<comment type="subcellular location">
    <subcellularLocation>
        <location evidence="1">Cell membrane</location>
        <topology evidence="1">Multi-pass membrane protein</topology>
    </subcellularLocation>
</comment>
<feature type="transmembrane region" description="Helical" evidence="7">
    <location>
        <begin position="93"/>
        <end position="112"/>
    </location>
</feature>